<dbReference type="Pfam" id="PF16900">
    <property type="entry name" value="REPA_OB_2"/>
    <property type="match status" value="1"/>
</dbReference>
<keyword evidence="4 11" id="KW-0479">Metal-binding</keyword>
<evidence type="ECO:0000256" key="1">
    <source>
        <dbReference type="ARBA" id="ARBA00004123"/>
    </source>
</evidence>
<evidence type="ECO:0000313" key="16">
    <source>
        <dbReference type="WBParaSite" id="HCON_00070450-00001"/>
    </source>
</evidence>
<dbReference type="GO" id="GO:0006260">
    <property type="term" value="P:DNA replication"/>
    <property type="evidence" value="ECO:0007669"/>
    <property type="project" value="UniProtKB-KW"/>
</dbReference>
<dbReference type="NCBIfam" id="TIGR00617">
    <property type="entry name" value="rpa1"/>
    <property type="match status" value="1"/>
</dbReference>
<dbReference type="Gene3D" id="2.40.50.140">
    <property type="entry name" value="Nucleic acid-binding proteins"/>
    <property type="match status" value="3"/>
</dbReference>
<evidence type="ECO:0000256" key="7">
    <source>
        <dbReference type="ARBA" id="ARBA00023125"/>
    </source>
</evidence>
<evidence type="ECO:0000256" key="3">
    <source>
        <dbReference type="ARBA" id="ARBA00022705"/>
    </source>
</evidence>
<dbReference type="OMA" id="VIRAVFW"/>
<evidence type="ECO:0000256" key="6">
    <source>
        <dbReference type="ARBA" id="ARBA00022833"/>
    </source>
</evidence>
<dbReference type="GO" id="GO:0008270">
    <property type="term" value="F:zinc ion binding"/>
    <property type="evidence" value="ECO:0007669"/>
    <property type="project" value="UniProtKB-KW"/>
</dbReference>
<evidence type="ECO:0000259" key="13">
    <source>
        <dbReference type="Pfam" id="PF08646"/>
    </source>
</evidence>
<keyword evidence="3 11" id="KW-0235">DNA replication</keyword>
<evidence type="ECO:0000256" key="10">
    <source>
        <dbReference type="ARBA" id="ARBA00062035"/>
    </source>
</evidence>
<dbReference type="InterPro" id="IPR047192">
    <property type="entry name" value="Euk_RPA1_DBD_C"/>
</dbReference>
<sequence length="642" mass="71015">MTSPVKVTPAQYRKYGVNGTLQLSTGFFQRYFESDGTTTEIPILQVSLARKLTEGMAGWPESCLRLRLTDGAFHYSGLFVVSSLESQCDRDNLVGNAENGGEIIAVTKMYINPTGCVGKKDNAQGKPMLMIAGYELLSRGHPILSPGVSHDGDKDKFSTFKSTEVYSVPWKNPSLPDSNGAAQVARPSAPRRQPQSFGSGNTTPISMITPYISKWRICGLCTAKDELKTTKARSGAGDMKVFSFELTDKDGASIRITGFNDAAERAYSIIQTDCSYYIAGGTVKQANKRFNTTGHDYELSINSSTEITPCHDQIPKPALVLKICPLQNIPSHKDEVVDVLAVVDKMEPVNRFISKQGRDCVKRDLQLIDQTGTVAQLTLWGDQAENFDEHALGQVISVKGALVKEWNGAFSLALSSGSKIELSPQLDEVPKLYEWYTTERSSVDTKTISMTASGGGDSFGRDLRFIGTATALQLGNEPNLANGRYMNFKAMITTIKTDNALYQGCGNEGCSKKVVQLGVDQYRCEKCDTTSDSFKWRYMVQAEITDLSGSIWVTMFSSSATKVFGMEAQQLGELKEADKDAYDRVLTDICFKYYNWRINAKPSTFNDETRMRYSVLGCDPVPYDRYISHLEQTLEKLEQLEC</sequence>
<dbReference type="GO" id="GO:0005634">
    <property type="term" value="C:nucleus"/>
    <property type="evidence" value="ECO:0007669"/>
    <property type="project" value="UniProtKB-SubCell"/>
</dbReference>
<dbReference type="GO" id="GO:0006310">
    <property type="term" value="P:DNA recombination"/>
    <property type="evidence" value="ECO:0007669"/>
    <property type="project" value="InterPro"/>
</dbReference>
<evidence type="ECO:0000256" key="8">
    <source>
        <dbReference type="ARBA" id="ARBA00023242"/>
    </source>
</evidence>
<accession>A0A7I4YC26</accession>
<keyword evidence="15" id="KW-1185">Reference proteome</keyword>
<dbReference type="AlphaFoldDB" id="A0A7I4YC26"/>
<feature type="domain" description="Replication protein A OB" evidence="14">
    <location>
        <begin position="332"/>
        <end position="420"/>
    </location>
</feature>
<keyword evidence="6 11" id="KW-0862">Zinc</keyword>
<evidence type="ECO:0000256" key="4">
    <source>
        <dbReference type="ARBA" id="ARBA00022723"/>
    </source>
</evidence>
<evidence type="ECO:0000256" key="9">
    <source>
        <dbReference type="ARBA" id="ARBA00058595"/>
    </source>
</evidence>
<evidence type="ECO:0000259" key="14">
    <source>
        <dbReference type="Pfam" id="PF16900"/>
    </source>
</evidence>
<feature type="compositionally biased region" description="Polar residues" evidence="12">
    <location>
        <begin position="193"/>
        <end position="202"/>
    </location>
</feature>
<evidence type="ECO:0000256" key="12">
    <source>
        <dbReference type="SAM" id="MobiDB-lite"/>
    </source>
</evidence>
<keyword evidence="7 11" id="KW-0238">DNA-binding</keyword>
<dbReference type="InterPro" id="IPR031657">
    <property type="entry name" value="REPA_OB_2"/>
</dbReference>
<dbReference type="Pfam" id="PF08646">
    <property type="entry name" value="Rep_fac-A_C"/>
    <property type="match status" value="1"/>
</dbReference>
<dbReference type="CDD" id="cd04476">
    <property type="entry name" value="RPA1_DBD_C"/>
    <property type="match status" value="1"/>
</dbReference>
<dbReference type="OrthoDB" id="1751331at2759"/>
<evidence type="ECO:0000256" key="5">
    <source>
        <dbReference type="ARBA" id="ARBA00022771"/>
    </source>
</evidence>
<dbReference type="PANTHER" id="PTHR47165">
    <property type="entry name" value="OS03G0429900 PROTEIN"/>
    <property type="match status" value="1"/>
</dbReference>
<dbReference type="FunFam" id="2.40.50.140:FF:000090">
    <property type="entry name" value="Replication protein A subunit"/>
    <property type="match status" value="1"/>
</dbReference>
<dbReference type="CDD" id="cd04474">
    <property type="entry name" value="RPA1_DBD_A"/>
    <property type="match status" value="1"/>
</dbReference>
<comment type="similarity">
    <text evidence="2 11">Belongs to the replication factor A protein 1 family.</text>
</comment>
<proteinExistence type="inferred from homology"/>
<feature type="region of interest" description="Disordered" evidence="12">
    <location>
        <begin position="172"/>
        <end position="202"/>
    </location>
</feature>
<dbReference type="GO" id="GO:0003677">
    <property type="term" value="F:DNA binding"/>
    <property type="evidence" value="ECO:0007669"/>
    <property type="project" value="UniProtKB-KW"/>
</dbReference>
<dbReference type="CDD" id="cd04475">
    <property type="entry name" value="RPA1_DBD_B"/>
    <property type="match status" value="1"/>
</dbReference>
<feature type="domain" description="Replication factor A C-terminal" evidence="13">
    <location>
        <begin position="485"/>
        <end position="630"/>
    </location>
</feature>
<dbReference type="GO" id="GO:0006281">
    <property type="term" value="P:DNA repair"/>
    <property type="evidence" value="ECO:0007669"/>
    <property type="project" value="InterPro"/>
</dbReference>
<keyword evidence="5 11" id="KW-0863">Zinc-finger</keyword>
<dbReference type="SUPFAM" id="SSF50249">
    <property type="entry name" value="Nucleic acid-binding proteins"/>
    <property type="match status" value="3"/>
</dbReference>
<organism evidence="15 16">
    <name type="scientific">Haemonchus contortus</name>
    <name type="common">Barber pole worm</name>
    <dbReference type="NCBI Taxonomy" id="6289"/>
    <lineage>
        <taxon>Eukaryota</taxon>
        <taxon>Metazoa</taxon>
        <taxon>Ecdysozoa</taxon>
        <taxon>Nematoda</taxon>
        <taxon>Chromadorea</taxon>
        <taxon>Rhabditida</taxon>
        <taxon>Rhabditina</taxon>
        <taxon>Rhabditomorpha</taxon>
        <taxon>Strongyloidea</taxon>
        <taxon>Trichostrongylidae</taxon>
        <taxon>Haemonchus</taxon>
    </lineage>
</organism>
<comment type="subunit">
    <text evidence="10 11">Component of the heterotrimeric canonical replication protein A complex (RPA).</text>
</comment>
<evidence type="ECO:0000256" key="11">
    <source>
        <dbReference type="RuleBase" id="RU364130"/>
    </source>
</evidence>
<keyword evidence="8 11" id="KW-0539">Nucleus</keyword>
<dbReference type="WBParaSite" id="HCON_00070450-00001">
    <property type="protein sequence ID" value="HCON_00070450-00001"/>
    <property type="gene ID" value="HCON_00070450"/>
</dbReference>
<protein>
    <recommendedName>
        <fullName evidence="11">Replication protein A subunit</fullName>
    </recommendedName>
</protein>
<name>A0A7I4YC26_HAECO</name>
<dbReference type="PANTHER" id="PTHR47165:SF4">
    <property type="entry name" value="OS03G0429900 PROTEIN"/>
    <property type="match status" value="1"/>
</dbReference>
<evidence type="ECO:0000256" key="2">
    <source>
        <dbReference type="ARBA" id="ARBA00005690"/>
    </source>
</evidence>
<comment type="function">
    <text evidence="9 11">As part of the heterotrimeric replication protein A complex (RPA/RP-A), binds and stabilizes single-stranded DNA intermediates, that form during DNA replication or upon DNA stress. It prevents their reannealing and in parallel, recruits and activates different proteins and complexes involved in DNA metabolism. Thereby, it plays an essential role both in DNA replication and the cellular response to DNA damage.</text>
</comment>
<dbReference type="FunFam" id="2.40.50.140:FF:000041">
    <property type="entry name" value="Replication protein A subunit"/>
    <property type="match status" value="1"/>
</dbReference>
<dbReference type="InterPro" id="IPR013955">
    <property type="entry name" value="Rep_factor-A_C"/>
</dbReference>
<dbReference type="Proteomes" id="UP000025227">
    <property type="component" value="Unplaced"/>
</dbReference>
<reference evidence="16" key="1">
    <citation type="submission" date="2020-12" db="UniProtKB">
        <authorList>
            <consortium name="WormBaseParasite"/>
        </authorList>
    </citation>
    <scope>IDENTIFICATION</scope>
    <source>
        <strain evidence="16">MHco3</strain>
    </source>
</reference>
<dbReference type="InterPro" id="IPR012340">
    <property type="entry name" value="NA-bd_OB-fold"/>
</dbReference>
<dbReference type="InterPro" id="IPR004591">
    <property type="entry name" value="Rfa1"/>
</dbReference>
<evidence type="ECO:0000313" key="15">
    <source>
        <dbReference type="Proteomes" id="UP000025227"/>
    </source>
</evidence>
<comment type="subcellular location">
    <subcellularLocation>
        <location evidence="1 11">Nucleus</location>
    </subcellularLocation>
</comment>